<name>A0AAP0KKM6_9MAGN</name>
<dbReference type="Pfam" id="PF00249">
    <property type="entry name" value="Myb_DNA-binding"/>
    <property type="match status" value="1"/>
</dbReference>
<dbReference type="Gene3D" id="1.10.246.220">
    <property type="match status" value="1"/>
</dbReference>
<dbReference type="InterPro" id="IPR031105">
    <property type="entry name" value="TRP_plant"/>
</dbReference>
<feature type="domain" description="Myb-like" evidence="3">
    <location>
        <begin position="549"/>
        <end position="604"/>
    </location>
</feature>
<evidence type="ECO:0000256" key="2">
    <source>
        <dbReference type="SAM" id="MobiDB-lite"/>
    </source>
</evidence>
<evidence type="ECO:0000256" key="1">
    <source>
        <dbReference type="ARBA" id="ARBA00023125"/>
    </source>
</evidence>
<keyword evidence="1" id="KW-0238">DNA-binding</keyword>
<dbReference type="Proteomes" id="UP001417504">
    <property type="component" value="Unassembled WGS sequence"/>
</dbReference>
<proteinExistence type="predicted"/>
<dbReference type="PANTHER" id="PTHR21717:SF70">
    <property type="entry name" value="TELOMERE REPEAT-BINDING PROTEIN 2-RELATED"/>
    <property type="match status" value="1"/>
</dbReference>
<keyword evidence="6" id="KW-1185">Reference proteome</keyword>
<dbReference type="EMBL" id="JBBNAE010000001">
    <property type="protein sequence ID" value="KAK9154318.1"/>
    <property type="molecule type" value="Genomic_DNA"/>
</dbReference>
<dbReference type="InterPro" id="IPR017930">
    <property type="entry name" value="Myb_dom"/>
</dbReference>
<feature type="region of interest" description="Disordered" evidence="2">
    <location>
        <begin position="491"/>
        <end position="516"/>
    </location>
</feature>
<dbReference type="SUPFAM" id="SSF46689">
    <property type="entry name" value="Homeodomain-like"/>
    <property type="match status" value="1"/>
</dbReference>
<feature type="domain" description="HTH myb-type" evidence="4">
    <location>
        <begin position="554"/>
        <end position="608"/>
    </location>
</feature>
<dbReference type="GO" id="GO:0042162">
    <property type="term" value="F:telomeric DNA binding"/>
    <property type="evidence" value="ECO:0007669"/>
    <property type="project" value="UniProtKB-ARBA"/>
</dbReference>
<evidence type="ECO:0000313" key="5">
    <source>
        <dbReference type="EMBL" id="KAK9154318.1"/>
    </source>
</evidence>
<dbReference type="Pfam" id="PF23603">
    <property type="entry name" value="Ubiquitin_TPR1"/>
    <property type="match status" value="1"/>
</dbReference>
<dbReference type="SMART" id="SM00717">
    <property type="entry name" value="SANT"/>
    <property type="match status" value="1"/>
</dbReference>
<organism evidence="5 6">
    <name type="scientific">Stephania japonica</name>
    <dbReference type="NCBI Taxonomy" id="461633"/>
    <lineage>
        <taxon>Eukaryota</taxon>
        <taxon>Viridiplantae</taxon>
        <taxon>Streptophyta</taxon>
        <taxon>Embryophyta</taxon>
        <taxon>Tracheophyta</taxon>
        <taxon>Spermatophyta</taxon>
        <taxon>Magnoliopsida</taxon>
        <taxon>Ranunculales</taxon>
        <taxon>Menispermaceae</taxon>
        <taxon>Menispermoideae</taxon>
        <taxon>Cissampelideae</taxon>
        <taxon>Stephania</taxon>
    </lineage>
</organism>
<dbReference type="PROSITE" id="PS50090">
    <property type="entry name" value="MYB_LIKE"/>
    <property type="match status" value="1"/>
</dbReference>
<dbReference type="PANTHER" id="PTHR21717">
    <property type="entry name" value="TELOMERIC REPEAT BINDING PROTEIN"/>
    <property type="match status" value="1"/>
</dbReference>
<evidence type="ECO:0000259" key="4">
    <source>
        <dbReference type="PROSITE" id="PS51294"/>
    </source>
</evidence>
<dbReference type="InterPro" id="IPR057625">
    <property type="entry name" value="TPR1-6-like_ubiquitin"/>
</dbReference>
<dbReference type="PROSITE" id="PS51294">
    <property type="entry name" value="HTH_MYB"/>
    <property type="match status" value="1"/>
</dbReference>
<dbReference type="InterPro" id="IPR009057">
    <property type="entry name" value="Homeodomain-like_sf"/>
</dbReference>
<dbReference type="CDD" id="cd11660">
    <property type="entry name" value="SANT_TRF"/>
    <property type="match status" value="1"/>
</dbReference>
<protein>
    <submittedName>
        <fullName evidence="5">Uncharacterized protein</fullName>
    </submittedName>
</protein>
<sequence>MVLQKRLDYGFSGFQVPAVPRSTRSARGRRLFKRKVEDRQMCAFELLATVAGDLLQERDNCAHSNASLGIAGPVIAQDTVKQEPHDKEALLKLEPCDPGSCDESVFVSDGALQGHNGNCTSKASTHVSYVEGFEIASNSDFSAKVSCVERTTKDGNQKVNLSCKVSVSACNESSSKDKFSHGIEQQLASDEQKMVNGTAQDTCSSEYVIDLDNKPPALVSSDSSAEVPFSGDHIPCSYFPKSWDNVQLVTKDDDENSSECTQPSTRTMNAFRSLSRIGDRRIRKILASKYWKVAPRLKDRELSNSETRRVFHNRKGCYTRQRSQRNSPYMRRKLFKCCSTSTCDGGLSSEDISKSLVKGVNGDEAASVSQASSSIAGQEASFQSRCSHVKLSIKSFRVPELFIDVSEMETVGSLKRAVLEALTAILGGGVHVGVVLQGKKVRDDNKTLLQTGISHHDKLDTLGFTLEPTPTPTPTSTPPAICHEDSPHLVPREIRNSSSSDKGSLQPPLGDGSVDITTTDSRALVPIPPRVEPLTVAPLQRKSRQSELVQRRMRRPFSVSEVEALVQAVEKLGTGRWRDVKLCAFDNAKHRTYVDLKDKWKTLVHTARISPQQRRGEPVPQELLDRVLAAHAYWTQQQVKVQLKQQSEQYFLI</sequence>
<evidence type="ECO:0000313" key="6">
    <source>
        <dbReference type="Proteomes" id="UP001417504"/>
    </source>
</evidence>
<accession>A0AAP0KKM6</accession>
<evidence type="ECO:0000259" key="3">
    <source>
        <dbReference type="PROSITE" id="PS50090"/>
    </source>
</evidence>
<dbReference type="InterPro" id="IPR001005">
    <property type="entry name" value="SANT/Myb"/>
</dbReference>
<comment type="caution">
    <text evidence="5">The sequence shown here is derived from an EMBL/GenBank/DDBJ whole genome shotgun (WGS) entry which is preliminary data.</text>
</comment>
<gene>
    <name evidence="5" type="ORF">Sjap_001798</name>
</gene>
<reference evidence="5 6" key="1">
    <citation type="submission" date="2024-01" db="EMBL/GenBank/DDBJ databases">
        <title>Genome assemblies of Stephania.</title>
        <authorList>
            <person name="Yang L."/>
        </authorList>
    </citation>
    <scope>NUCLEOTIDE SEQUENCE [LARGE SCALE GENOMIC DNA]</scope>
    <source>
        <strain evidence="5">QJT</strain>
        <tissue evidence="5">Leaf</tissue>
    </source>
</reference>
<dbReference type="SUPFAM" id="SSF54236">
    <property type="entry name" value="Ubiquitin-like"/>
    <property type="match status" value="1"/>
</dbReference>
<dbReference type="AlphaFoldDB" id="A0AAP0KKM6"/>
<dbReference type="InterPro" id="IPR029071">
    <property type="entry name" value="Ubiquitin-like_domsf"/>
</dbReference>